<dbReference type="Gene3D" id="3.30.360.10">
    <property type="entry name" value="Dihydrodipicolinate Reductase, domain 2"/>
    <property type="match status" value="1"/>
</dbReference>
<keyword evidence="6 7" id="KW-0119">Carbohydrate metabolism</keyword>
<comment type="caution">
    <text evidence="10">The sequence shown here is derived from an EMBL/GenBank/DDBJ whole genome shotgun (WGS) entry which is preliminary data.</text>
</comment>
<dbReference type="RefSeq" id="WP_019019040.1">
    <property type="nucleotide sequence ID" value="NZ_BMXD01000005.1"/>
</dbReference>
<dbReference type="NCBIfam" id="TIGR00871">
    <property type="entry name" value="zwf"/>
    <property type="match status" value="1"/>
</dbReference>
<proteinExistence type="inferred from homology"/>
<keyword evidence="5 7" id="KW-0560">Oxidoreductase</keyword>
<feature type="domain" description="Glucose-6-phosphate dehydrogenase C-terminal" evidence="9">
    <location>
        <begin position="204"/>
        <end position="501"/>
    </location>
</feature>
<evidence type="ECO:0000256" key="4">
    <source>
        <dbReference type="ARBA" id="ARBA00022857"/>
    </source>
</evidence>
<keyword evidence="4 7" id="KW-0521">NADP</keyword>
<evidence type="ECO:0000259" key="8">
    <source>
        <dbReference type="Pfam" id="PF00479"/>
    </source>
</evidence>
<feature type="binding site" evidence="7">
    <location>
        <position position="250"/>
    </location>
    <ligand>
        <name>substrate</name>
    </ligand>
</feature>
<evidence type="ECO:0000256" key="5">
    <source>
        <dbReference type="ARBA" id="ARBA00023002"/>
    </source>
</evidence>
<dbReference type="EC" id="1.1.1.49" evidence="7"/>
<evidence type="ECO:0000313" key="10">
    <source>
        <dbReference type="EMBL" id="MFC3291696.1"/>
    </source>
</evidence>
<organism evidence="10 11">
    <name type="scientific">Modicisalibacter luteus</name>
    <dbReference type="NCBI Taxonomy" id="453962"/>
    <lineage>
        <taxon>Bacteria</taxon>
        <taxon>Pseudomonadati</taxon>
        <taxon>Pseudomonadota</taxon>
        <taxon>Gammaproteobacteria</taxon>
        <taxon>Oceanospirillales</taxon>
        <taxon>Halomonadaceae</taxon>
        <taxon>Modicisalibacter</taxon>
    </lineage>
</organism>
<comment type="caution">
    <text evidence="7">Lacks conserved residue(s) required for the propagation of feature annotation.</text>
</comment>
<comment type="function">
    <text evidence="7">Catalyzes the oxidation of glucose 6-phosphate to 6-phosphogluconolactone.</text>
</comment>
<evidence type="ECO:0000256" key="1">
    <source>
        <dbReference type="ARBA" id="ARBA00004937"/>
    </source>
</evidence>
<comment type="similarity">
    <text evidence="2 7">Belongs to the glucose-6-phosphate dehydrogenase family.</text>
</comment>
<feature type="binding site" evidence="7">
    <location>
        <position position="355"/>
    </location>
    <ligand>
        <name>substrate</name>
    </ligand>
</feature>
<name>A0ABV7LYJ0_9GAMM</name>
<dbReference type="Pfam" id="PF00479">
    <property type="entry name" value="G6PD_N"/>
    <property type="match status" value="1"/>
</dbReference>
<dbReference type="GO" id="GO:0004345">
    <property type="term" value="F:glucose-6-phosphate dehydrogenase activity"/>
    <property type="evidence" value="ECO:0007669"/>
    <property type="project" value="UniProtKB-EC"/>
</dbReference>
<feature type="binding site" evidence="7">
    <location>
        <position position="231"/>
    </location>
    <ligand>
        <name>substrate</name>
    </ligand>
</feature>
<dbReference type="PIRSF" id="PIRSF000110">
    <property type="entry name" value="G6PD"/>
    <property type="match status" value="1"/>
</dbReference>
<dbReference type="PRINTS" id="PR00079">
    <property type="entry name" value="G6PDHDRGNASE"/>
</dbReference>
<evidence type="ECO:0000256" key="7">
    <source>
        <dbReference type="HAMAP-Rule" id="MF_00966"/>
    </source>
</evidence>
<evidence type="ECO:0000256" key="6">
    <source>
        <dbReference type="ARBA" id="ARBA00023277"/>
    </source>
</evidence>
<feature type="binding site" evidence="7">
    <location>
        <position position="197"/>
    </location>
    <ligand>
        <name>substrate</name>
    </ligand>
</feature>
<dbReference type="InterPro" id="IPR001282">
    <property type="entry name" value="G6P_DH"/>
</dbReference>
<feature type="domain" description="Glucose-6-phosphate dehydrogenase NAD-binding" evidence="8">
    <location>
        <begin position="19"/>
        <end position="202"/>
    </location>
</feature>
<dbReference type="PROSITE" id="PS00069">
    <property type="entry name" value="G6P_DEHYDROGENASE"/>
    <property type="match status" value="1"/>
</dbReference>
<feature type="binding site" evidence="7">
    <location>
        <position position="163"/>
    </location>
    <ligand>
        <name>NADP(+)</name>
        <dbReference type="ChEBI" id="CHEBI:58349"/>
    </ligand>
</feature>
<dbReference type="InterPro" id="IPR036291">
    <property type="entry name" value="NAD(P)-bd_dom_sf"/>
</dbReference>
<dbReference type="Gene3D" id="3.40.50.720">
    <property type="entry name" value="NAD(P)-binding Rossmann-like Domain"/>
    <property type="match status" value="1"/>
</dbReference>
<keyword evidence="11" id="KW-1185">Reference proteome</keyword>
<gene>
    <name evidence="7 10" type="primary">zwf</name>
    <name evidence="10" type="ORF">ACFOEI_06410</name>
</gene>
<dbReference type="SUPFAM" id="SSF55347">
    <property type="entry name" value="Glyceraldehyde-3-phosphate dehydrogenase-like, C-terminal domain"/>
    <property type="match status" value="1"/>
</dbReference>
<evidence type="ECO:0000313" key="11">
    <source>
        <dbReference type="Proteomes" id="UP001595640"/>
    </source>
</evidence>
<dbReference type="InterPro" id="IPR019796">
    <property type="entry name" value="G6P_DH_AS"/>
</dbReference>
<evidence type="ECO:0000256" key="2">
    <source>
        <dbReference type="ARBA" id="ARBA00009975"/>
    </source>
</evidence>
<accession>A0ABV7LYJ0</accession>
<dbReference type="PANTHER" id="PTHR23429:SF0">
    <property type="entry name" value="GLUCOSE-6-PHOSPHATE 1-DEHYDROGENASE"/>
    <property type="match status" value="1"/>
</dbReference>
<dbReference type="Pfam" id="PF02781">
    <property type="entry name" value="G6PD_C"/>
    <property type="match status" value="1"/>
</dbReference>
<feature type="binding site" evidence="7">
    <location>
        <begin position="103"/>
        <end position="104"/>
    </location>
    <ligand>
        <name>NADP(+)</name>
        <dbReference type="ChEBI" id="CHEBI:58349"/>
    </ligand>
</feature>
<evidence type="ECO:0000256" key="3">
    <source>
        <dbReference type="ARBA" id="ARBA00022526"/>
    </source>
</evidence>
<reference evidence="11" key="1">
    <citation type="journal article" date="2019" name="Int. J. Syst. Evol. Microbiol.">
        <title>The Global Catalogue of Microorganisms (GCM) 10K type strain sequencing project: providing services to taxonomists for standard genome sequencing and annotation.</title>
        <authorList>
            <consortium name="The Broad Institute Genomics Platform"/>
            <consortium name="The Broad Institute Genome Sequencing Center for Infectious Disease"/>
            <person name="Wu L."/>
            <person name="Ma J."/>
        </authorList>
    </citation>
    <scope>NUCLEOTIDE SEQUENCE [LARGE SCALE GENOMIC DNA]</scope>
    <source>
        <strain evidence="11">KCTC 12847</strain>
    </source>
</reference>
<feature type="active site" description="Proton acceptor" evidence="7">
    <location>
        <position position="255"/>
    </location>
</feature>
<dbReference type="HAMAP" id="MF_00966">
    <property type="entry name" value="G6PD"/>
    <property type="match status" value="1"/>
</dbReference>
<dbReference type="PANTHER" id="PTHR23429">
    <property type="entry name" value="GLUCOSE-6-PHOSPHATE 1-DEHYDROGENASE G6PD"/>
    <property type="match status" value="1"/>
</dbReference>
<sequence>MAQSQSPQTSTAPPATLFLFGASGDLVKRLLIPSLFSLSRMGLLDPALRIVGIDIVPGSDDSFRQNLADFLANQADDSDAEAGGIDLEQWPDFAQRLHYIEGDFTQAATYRAIDETIQASTTANALFYLATAPRFFADIAEQLGTAGLLRESDTQFRRVVVEKPFGHDLASAQALNARLLSAMSESQLYRIDHFLGKETVQNILVARFANVLFEPLWNNHYIDHVQITAAETVGVEQRGSFYEKNGALRDMVPNHLFQLLAMVAIEPPAAFTADALRSEKSKLLGAIRPWSKEEARHNSVRGQYQAGRYKDKPVPGYRDEPDVDAASTTETYVALKLMIDNWRWMGVPFYLRTGKRMSARDTEIAICFKPAPYAPFRDTEVDHLKSNYLIIQIQPDEGIWLDFEAKRPGLMREMETIQLGFAYKDFFDLPSSTGYETLLYDCLIGDQMLFQRADTIENGWRAVQPFLDAWQEGSRVDGYEAGQDGPASADALIERGGCQWHTLGASRKPR</sequence>
<dbReference type="Proteomes" id="UP001595640">
    <property type="component" value="Unassembled WGS sequence"/>
</dbReference>
<dbReference type="SUPFAM" id="SSF51735">
    <property type="entry name" value="NAD(P)-binding Rossmann-fold domains"/>
    <property type="match status" value="1"/>
</dbReference>
<keyword evidence="3 7" id="KW-0313">Glucose metabolism</keyword>
<dbReference type="InterPro" id="IPR022675">
    <property type="entry name" value="G6P_DH_C"/>
</dbReference>
<protein>
    <recommendedName>
        <fullName evidence="7">Glucose-6-phosphate 1-dehydrogenase</fullName>
        <shortName evidence="7">G6PD</shortName>
        <ecNumber evidence="7">1.1.1.49</ecNumber>
    </recommendedName>
</protein>
<evidence type="ECO:0000259" key="9">
    <source>
        <dbReference type="Pfam" id="PF02781"/>
    </source>
</evidence>
<dbReference type="InterPro" id="IPR022674">
    <property type="entry name" value="G6P_DH_NAD-bd"/>
</dbReference>
<comment type="pathway">
    <text evidence="1 7">Carbohydrate degradation; pentose phosphate pathway; D-ribulose 5-phosphate from D-glucose 6-phosphate (oxidative stage): step 1/3.</text>
</comment>
<feature type="binding site" evidence="7">
    <location>
        <position position="193"/>
    </location>
    <ligand>
        <name>substrate</name>
    </ligand>
</feature>
<dbReference type="EMBL" id="JBHRUH010000011">
    <property type="protein sequence ID" value="MFC3291696.1"/>
    <property type="molecule type" value="Genomic_DNA"/>
</dbReference>
<comment type="catalytic activity">
    <reaction evidence="7">
        <text>D-glucose 6-phosphate + NADP(+) = 6-phospho-D-glucono-1,5-lactone + NADPH + H(+)</text>
        <dbReference type="Rhea" id="RHEA:15841"/>
        <dbReference type="ChEBI" id="CHEBI:15378"/>
        <dbReference type="ChEBI" id="CHEBI:57783"/>
        <dbReference type="ChEBI" id="CHEBI:57955"/>
        <dbReference type="ChEBI" id="CHEBI:58349"/>
        <dbReference type="ChEBI" id="CHEBI:61548"/>
        <dbReference type="EC" id="1.1.1.49"/>
    </reaction>
</comment>